<dbReference type="InterPro" id="IPR057744">
    <property type="entry name" value="OTAase-like"/>
</dbReference>
<proteinExistence type="predicted"/>
<dbReference type="Gene3D" id="2.30.40.10">
    <property type="entry name" value="Urease, subunit C, domain 1"/>
    <property type="match status" value="1"/>
</dbReference>
<evidence type="ECO:0000313" key="2">
    <source>
        <dbReference type="EMBL" id="SDC57109.1"/>
    </source>
</evidence>
<sequence length="486" mass="51373">MRASDDSVVDVRPPVLRCACHSPAFARLDGLLTRRFASLAAPVPGAAHESPWSVDRMSSVVPVAPATPVAFANVRLFDGRSDRLVGGRRVVVDGTRIRAIEDASAPAAEGVTVLDGGGRTLMPGLIDAHWHTIMAAMPKADLLTVDVGYINLVAAAEARCTLLRGFTSVRDMAGPAFSLKRAIDNGLTPGPRIWPSGAMISQTSGHGDFRDTYQVPAAQPASPSRGETIGLGAIADGAAQVLQRTREQLMLGASQIKLAAGAGVISDFDPIDVTQFTEAEFRAAVDAATNWGTYVTVHAYTPRAVQTAIRGGVRCIEHGQLIDEATARLMAGEDIWFSSQPFLQDAAHPAPPQLDPAKVSQIVTGTDGAYGFAKQYGLKTAWGTDILFDPDRTATQGAMLAALSRWYATAAILKMATSVNAELLALSGPRNPYSDAAVGVIEAGAYADLLIVDGDPFADIGLLADPERNLKVVMKDGRFYRNDLSA</sequence>
<dbReference type="SUPFAM" id="SSF51338">
    <property type="entry name" value="Composite domain of metallo-dependent hydrolases"/>
    <property type="match status" value="2"/>
</dbReference>
<reference evidence="3" key="1">
    <citation type="submission" date="2016-09" db="EMBL/GenBank/DDBJ databases">
        <authorList>
            <person name="Varghese N."/>
            <person name="Submissions S."/>
        </authorList>
    </citation>
    <scope>NUCLEOTIDE SEQUENCE [LARGE SCALE GENOMIC DNA]</scope>
    <source>
        <strain evidence="3">TNe-862</strain>
    </source>
</reference>
<dbReference type="InterPro" id="IPR011059">
    <property type="entry name" value="Metal-dep_hydrolase_composite"/>
</dbReference>
<protein>
    <submittedName>
        <fullName evidence="2">Imidazolonepropionase</fullName>
    </submittedName>
</protein>
<dbReference type="SUPFAM" id="SSF51556">
    <property type="entry name" value="Metallo-dependent hydrolases"/>
    <property type="match status" value="1"/>
</dbReference>
<dbReference type="PANTHER" id="PTHR43135">
    <property type="entry name" value="ALPHA-D-RIBOSE 1-METHYLPHOSPHONATE 5-TRIPHOSPHATE DIPHOSPHATASE"/>
    <property type="match status" value="1"/>
</dbReference>
<dbReference type="InterPro" id="IPR006680">
    <property type="entry name" value="Amidohydro-rel"/>
</dbReference>
<organism evidence="2 3">
    <name type="scientific">Paraburkholderia lycopersici</name>
    <dbReference type="NCBI Taxonomy" id="416944"/>
    <lineage>
        <taxon>Bacteria</taxon>
        <taxon>Pseudomonadati</taxon>
        <taxon>Pseudomonadota</taxon>
        <taxon>Betaproteobacteria</taxon>
        <taxon>Burkholderiales</taxon>
        <taxon>Burkholderiaceae</taxon>
        <taxon>Paraburkholderia</taxon>
    </lineage>
</organism>
<gene>
    <name evidence="2" type="ORF">SAMN05421548_10832</name>
</gene>
<dbReference type="Pfam" id="PF01979">
    <property type="entry name" value="Amidohydro_1"/>
    <property type="match status" value="1"/>
</dbReference>
<dbReference type="InterPro" id="IPR032466">
    <property type="entry name" value="Metal_Hydrolase"/>
</dbReference>
<feature type="domain" description="Amidohydrolase-related" evidence="1">
    <location>
        <begin position="120"/>
        <end position="478"/>
    </location>
</feature>
<dbReference type="Gene3D" id="3.20.20.140">
    <property type="entry name" value="Metal-dependent hydrolases"/>
    <property type="match status" value="1"/>
</dbReference>
<dbReference type="OrthoDB" id="9782972at2"/>
<dbReference type="GO" id="GO:0016810">
    <property type="term" value="F:hydrolase activity, acting on carbon-nitrogen (but not peptide) bonds"/>
    <property type="evidence" value="ECO:0007669"/>
    <property type="project" value="InterPro"/>
</dbReference>
<dbReference type="PANTHER" id="PTHR43135:SF3">
    <property type="entry name" value="ALPHA-D-RIBOSE 1-METHYLPHOSPHONATE 5-TRIPHOSPHATE DIPHOSPHATASE"/>
    <property type="match status" value="1"/>
</dbReference>
<evidence type="ECO:0000259" key="1">
    <source>
        <dbReference type="Pfam" id="PF01979"/>
    </source>
</evidence>
<dbReference type="STRING" id="416944.SAMN05421548_10832"/>
<dbReference type="Proteomes" id="UP000198908">
    <property type="component" value="Unassembled WGS sequence"/>
</dbReference>
<evidence type="ECO:0000313" key="3">
    <source>
        <dbReference type="Proteomes" id="UP000198908"/>
    </source>
</evidence>
<accession>A0A1G6MNK7</accession>
<name>A0A1G6MNK7_9BURK</name>
<dbReference type="CDD" id="cd01299">
    <property type="entry name" value="Met_dep_hydrolase_A"/>
    <property type="match status" value="1"/>
</dbReference>
<dbReference type="AlphaFoldDB" id="A0A1G6MNK7"/>
<keyword evidence="3" id="KW-1185">Reference proteome</keyword>
<dbReference type="EMBL" id="FMYQ01000008">
    <property type="protein sequence ID" value="SDC57109.1"/>
    <property type="molecule type" value="Genomic_DNA"/>
</dbReference>
<dbReference type="InterPro" id="IPR051781">
    <property type="entry name" value="Metallo-dep_Hydrolase"/>
</dbReference>